<evidence type="ECO:0000256" key="1">
    <source>
        <dbReference type="SAM" id="MobiDB-lite"/>
    </source>
</evidence>
<reference evidence="2 3" key="1">
    <citation type="journal article" date="2014" name="Agronomy (Basel)">
        <title>A Draft Genome Sequence for Ensete ventricosum, the Drought-Tolerant Tree Against Hunger.</title>
        <authorList>
            <person name="Harrison J."/>
            <person name="Moore K.A."/>
            <person name="Paszkiewicz K."/>
            <person name="Jones T."/>
            <person name="Grant M."/>
            <person name="Ambacheew D."/>
            <person name="Muzemil S."/>
            <person name="Studholme D.J."/>
        </authorList>
    </citation>
    <scope>NUCLEOTIDE SEQUENCE [LARGE SCALE GENOMIC DNA]</scope>
</reference>
<dbReference type="Pfam" id="PF14009">
    <property type="entry name" value="PADRE"/>
    <property type="match status" value="1"/>
</dbReference>
<feature type="region of interest" description="Disordered" evidence="1">
    <location>
        <begin position="48"/>
        <end position="69"/>
    </location>
</feature>
<protein>
    <submittedName>
        <fullName evidence="2">Uncharacterized protein</fullName>
    </submittedName>
</protein>
<dbReference type="InterPro" id="IPR025322">
    <property type="entry name" value="PADRE_dom"/>
</dbReference>
<organism evidence="2 3">
    <name type="scientific">Ensete ventricosum</name>
    <name type="common">Abyssinian banana</name>
    <name type="synonym">Musa ensete</name>
    <dbReference type="NCBI Taxonomy" id="4639"/>
    <lineage>
        <taxon>Eukaryota</taxon>
        <taxon>Viridiplantae</taxon>
        <taxon>Streptophyta</taxon>
        <taxon>Embryophyta</taxon>
        <taxon>Tracheophyta</taxon>
        <taxon>Spermatophyta</taxon>
        <taxon>Magnoliopsida</taxon>
        <taxon>Liliopsida</taxon>
        <taxon>Zingiberales</taxon>
        <taxon>Musaceae</taxon>
        <taxon>Ensete</taxon>
    </lineage>
</organism>
<dbReference type="EMBL" id="AMZH03005035">
    <property type="protein sequence ID" value="RRT67475.1"/>
    <property type="molecule type" value="Genomic_DNA"/>
</dbReference>
<dbReference type="Proteomes" id="UP000287651">
    <property type="component" value="Unassembled WGS sequence"/>
</dbReference>
<proteinExistence type="predicted"/>
<gene>
    <name evidence="2" type="ORF">B296_00014590</name>
</gene>
<dbReference type="PANTHER" id="PTHR33148">
    <property type="entry name" value="PLASTID MOVEMENT IMPAIRED PROTEIN-RELATED"/>
    <property type="match status" value="1"/>
</dbReference>
<name>A0A426ZU62_ENSVE</name>
<evidence type="ECO:0000313" key="3">
    <source>
        <dbReference type="Proteomes" id="UP000287651"/>
    </source>
</evidence>
<dbReference type="PANTHER" id="PTHR33148:SF3">
    <property type="entry name" value="DUF4228 DOMAIN PROTEIN"/>
    <property type="match status" value="1"/>
</dbReference>
<comment type="caution">
    <text evidence="2">The sequence shown here is derived from an EMBL/GenBank/DDBJ whole genome shotgun (WGS) entry which is preliminary data.</text>
</comment>
<evidence type="ECO:0000313" key="2">
    <source>
        <dbReference type="EMBL" id="RRT67475.1"/>
    </source>
</evidence>
<accession>A0A426ZU62</accession>
<sequence>MHQYNCIFLQEGIKGKSATKPFASCFPSSLVHTKQDLSLPHPLYFLASPNPSKPSKKQGEDMGNALGGRKKTAKIMKIDGTTFKVKPPAQAITVLRDHPGHALLESDEVKCLALRARPLDPEAQLQRGKLYFLVELTQLRGRGAPRRAWSGQLQVGAKERLESLRLTRRSMSDLSLTGRCSVDAEEAKDGAVRLRVRLPKVQVEKLMQDSRDAAEAANKIMQLCVEKDGVRQRLLQPMAGHRREVRHLPLPAFACPVLHLLVKGKCTLFLAPRKRMQSSISS</sequence>
<dbReference type="AlphaFoldDB" id="A0A426ZU62"/>